<evidence type="ECO:0000313" key="3">
    <source>
        <dbReference type="Proteomes" id="UP001603857"/>
    </source>
</evidence>
<dbReference type="AlphaFoldDB" id="A0ABD1L0Q7"/>
<keyword evidence="3" id="KW-1185">Reference proteome</keyword>
<evidence type="ECO:0000256" key="1">
    <source>
        <dbReference type="SAM" id="MobiDB-lite"/>
    </source>
</evidence>
<gene>
    <name evidence="2" type="ORF">Fmac_030829</name>
</gene>
<accession>A0ABD1L0Q7</accession>
<name>A0ABD1L0Q7_9FABA</name>
<proteinExistence type="predicted"/>
<reference evidence="2 3" key="1">
    <citation type="submission" date="2024-08" db="EMBL/GenBank/DDBJ databases">
        <title>Insights into the chromosomal genome structure of Flemingia macrophylla.</title>
        <authorList>
            <person name="Ding Y."/>
            <person name="Zhao Y."/>
            <person name="Bi W."/>
            <person name="Wu M."/>
            <person name="Zhao G."/>
            <person name="Gong Y."/>
            <person name="Li W."/>
            <person name="Zhang P."/>
        </authorList>
    </citation>
    <scope>NUCLEOTIDE SEQUENCE [LARGE SCALE GENOMIC DNA]</scope>
    <source>
        <strain evidence="2">DYQJB</strain>
        <tissue evidence="2">Leaf</tissue>
    </source>
</reference>
<comment type="caution">
    <text evidence="2">The sequence shown here is derived from an EMBL/GenBank/DDBJ whole genome shotgun (WGS) entry which is preliminary data.</text>
</comment>
<sequence>MEWCSHCCRLCPTRLETIHGDISVASCVVCTLCGKVLLDLNESLQVIFPNRISYRRKRTRNIKNDQKKESDTKNFEEA</sequence>
<evidence type="ECO:0000313" key="2">
    <source>
        <dbReference type="EMBL" id="KAL2316953.1"/>
    </source>
</evidence>
<protein>
    <submittedName>
        <fullName evidence="2">Uncharacterized protein</fullName>
    </submittedName>
</protein>
<feature type="region of interest" description="Disordered" evidence="1">
    <location>
        <begin position="59"/>
        <end position="78"/>
    </location>
</feature>
<dbReference type="Proteomes" id="UP001603857">
    <property type="component" value="Unassembled WGS sequence"/>
</dbReference>
<feature type="compositionally biased region" description="Basic and acidic residues" evidence="1">
    <location>
        <begin position="62"/>
        <end position="78"/>
    </location>
</feature>
<organism evidence="2 3">
    <name type="scientific">Flemingia macrophylla</name>
    <dbReference type="NCBI Taxonomy" id="520843"/>
    <lineage>
        <taxon>Eukaryota</taxon>
        <taxon>Viridiplantae</taxon>
        <taxon>Streptophyta</taxon>
        <taxon>Embryophyta</taxon>
        <taxon>Tracheophyta</taxon>
        <taxon>Spermatophyta</taxon>
        <taxon>Magnoliopsida</taxon>
        <taxon>eudicotyledons</taxon>
        <taxon>Gunneridae</taxon>
        <taxon>Pentapetalae</taxon>
        <taxon>rosids</taxon>
        <taxon>fabids</taxon>
        <taxon>Fabales</taxon>
        <taxon>Fabaceae</taxon>
        <taxon>Papilionoideae</taxon>
        <taxon>50 kb inversion clade</taxon>
        <taxon>NPAAA clade</taxon>
        <taxon>indigoferoid/millettioid clade</taxon>
        <taxon>Phaseoleae</taxon>
        <taxon>Flemingia</taxon>
    </lineage>
</organism>
<dbReference type="EMBL" id="JBGMDY010000011">
    <property type="protein sequence ID" value="KAL2316953.1"/>
    <property type="molecule type" value="Genomic_DNA"/>
</dbReference>